<organism evidence="2 3">
    <name type="scientific">Kluyveromyces marxianus (strain DMKU3-1042 / BCC 29191 / NBRC 104275)</name>
    <name type="common">Yeast</name>
    <name type="synonym">Candida kefyr</name>
    <dbReference type="NCBI Taxonomy" id="1003335"/>
    <lineage>
        <taxon>Eukaryota</taxon>
        <taxon>Fungi</taxon>
        <taxon>Dikarya</taxon>
        <taxon>Ascomycota</taxon>
        <taxon>Saccharomycotina</taxon>
        <taxon>Saccharomycetes</taxon>
        <taxon>Saccharomycetales</taxon>
        <taxon>Saccharomycetaceae</taxon>
        <taxon>Kluyveromyces</taxon>
    </lineage>
</organism>
<dbReference type="EMBL" id="AP012213">
    <property type="protein sequence ID" value="BAO38151.1"/>
    <property type="molecule type" value="Genomic_DNA"/>
</dbReference>
<reference evidence="2 3" key="1">
    <citation type="journal article" date="2015" name="Biotechnol. Biofuels">
        <title>Genetic basis of the highly efficient yeast Kluyveromyces marxianus: complete genome sequence and transcriptome analyses.</title>
        <authorList>
            <person name="Lertwattanasakul N."/>
            <person name="Kosaka T."/>
            <person name="Hosoyama A."/>
            <person name="Suzuki Y."/>
            <person name="Rodrussamee N."/>
            <person name="Matsutani M."/>
            <person name="Murata M."/>
            <person name="Fujimoto N."/>
            <person name="Suprayogi"/>
            <person name="Tsuchikane K."/>
            <person name="Limtong S."/>
            <person name="Fujita N."/>
            <person name="Yamada M."/>
        </authorList>
    </citation>
    <scope>NUCLEOTIDE SEQUENCE [LARGE SCALE GENOMIC DNA]</scope>
    <source>
        <strain evidence="3">DMKU3-1042 / BCC 29191 / NBRC 104275</strain>
    </source>
</reference>
<name>W0T5Q6_KLUMD</name>
<dbReference type="KEGG" id="kmx:KLMA_10529"/>
<evidence type="ECO:0000313" key="2">
    <source>
        <dbReference type="EMBL" id="BAO38151.1"/>
    </source>
</evidence>
<dbReference type="VEuPathDB" id="FungiDB:KLMA_10529"/>
<proteinExistence type="predicted"/>
<evidence type="ECO:0000313" key="3">
    <source>
        <dbReference type="Proteomes" id="UP000065495"/>
    </source>
</evidence>
<sequence>MAELLPQNVPHSACPRPKNVPQNPRLNQDQHGPVRPLGTHTPPISALSLHYTTLHYGYTCMPSSPFLSFLPPSLPSKIATTLRHSPIKTQPATQLIKDRKRRSTEQAQRNAHALAHTAGVLRMLDLVRKDHKTAQNPAI</sequence>
<dbReference type="GeneID" id="34714187"/>
<evidence type="ECO:0000256" key="1">
    <source>
        <dbReference type="SAM" id="MobiDB-lite"/>
    </source>
</evidence>
<feature type="compositionally biased region" description="Polar residues" evidence="1">
    <location>
        <begin position="20"/>
        <end position="30"/>
    </location>
</feature>
<accession>W0T5Q6</accession>
<gene>
    <name evidence="2" type="ORF">KLMA_10529</name>
</gene>
<dbReference type="AlphaFoldDB" id="W0T5Q6"/>
<feature type="region of interest" description="Disordered" evidence="1">
    <location>
        <begin position="1"/>
        <end position="43"/>
    </location>
</feature>
<protein>
    <submittedName>
        <fullName evidence="2">Uncharacterized protein</fullName>
    </submittedName>
</protein>
<dbReference type="Proteomes" id="UP000065495">
    <property type="component" value="Chromosome 1"/>
</dbReference>
<dbReference type="RefSeq" id="XP_022674042.1">
    <property type="nucleotide sequence ID" value="XM_022822197.1"/>
</dbReference>